<gene>
    <name evidence="2" type="ORF">PRRU23_20490</name>
</gene>
<feature type="transmembrane region" description="Helical" evidence="1">
    <location>
        <begin position="31"/>
        <end position="49"/>
    </location>
</feature>
<reference evidence="2" key="1">
    <citation type="submission" date="2021-08" db="EMBL/GenBank/DDBJ databases">
        <title>Prevotella lacticifex sp. nov., isolated from rumen of cow.</title>
        <authorList>
            <person name="Shinkai T."/>
            <person name="Ikeyama N."/>
            <person name="Kumagai M."/>
            <person name="Ohmori H."/>
            <person name="Sakamoto M."/>
            <person name="Ohkuma M."/>
            <person name="Mitsumori M."/>
        </authorList>
    </citation>
    <scope>NUCLEOTIDE SEQUENCE</scope>
    <source>
        <strain evidence="2">DSM 11371</strain>
    </source>
</reference>
<keyword evidence="1" id="KW-1133">Transmembrane helix</keyword>
<proteinExistence type="predicted"/>
<feature type="transmembrane region" description="Helical" evidence="1">
    <location>
        <begin position="55"/>
        <end position="76"/>
    </location>
</feature>
<dbReference type="NCBIfam" id="NF041635">
    <property type="entry name" value="STM3941_fam"/>
    <property type="match status" value="1"/>
</dbReference>
<dbReference type="EMBL" id="BPTR01000001">
    <property type="protein sequence ID" value="GJG28349.1"/>
    <property type="molecule type" value="Genomic_DNA"/>
</dbReference>
<dbReference type="InterPro" id="IPR048136">
    <property type="entry name" value="STM3941-like"/>
</dbReference>
<sequence>MTNFATKFNNKADKLEFMEDIRIYHSIWKNIALMAVCFAFVAMGIFILLHGEQSFTVWSGILFFGGGGLFVLFLILKERITHTPYYMITDDGIIMNSGLKTYEVHFTDVECFYLTKVGTVRGKTTLIGIQYKESIELQKIEDASMAGRAVRRFNKSVAGSQEALPQMV</sequence>
<evidence type="ECO:0000313" key="2">
    <source>
        <dbReference type="EMBL" id="GJG28349.1"/>
    </source>
</evidence>
<organism evidence="2 3">
    <name type="scientific">Segatella bryantii</name>
    <name type="common">Prevotella bryantii</name>
    <dbReference type="NCBI Taxonomy" id="77095"/>
    <lineage>
        <taxon>Bacteria</taxon>
        <taxon>Pseudomonadati</taxon>
        <taxon>Bacteroidota</taxon>
        <taxon>Bacteroidia</taxon>
        <taxon>Bacteroidales</taxon>
        <taxon>Prevotellaceae</taxon>
        <taxon>Segatella</taxon>
    </lineage>
</organism>
<name>A0AA37HYJ5_SEGBR</name>
<keyword evidence="1" id="KW-0472">Membrane</keyword>
<keyword evidence="1" id="KW-0812">Transmembrane</keyword>
<dbReference type="AlphaFoldDB" id="A0AA37HYJ5"/>
<accession>A0AA37HYJ5</accession>
<evidence type="ECO:0000313" key="3">
    <source>
        <dbReference type="Proteomes" id="UP000887043"/>
    </source>
</evidence>
<evidence type="ECO:0000256" key="1">
    <source>
        <dbReference type="SAM" id="Phobius"/>
    </source>
</evidence>
<comment type="caution">
    <text evidence="2">The sequence shown here is derived from an EMBL/GenBank/DDBJ whole genome shotgun (WGS) entry which is preliminary data.</text>
</comment>
<protein>
    <submittedName>
        <fullName evidence="2">Uncharacterized protein</fullName>
    </submittedName>
</protein>
<dbReference type="Proteomes" id="UP000887043">
    <property type="component" value="Unassembled WGS sequence"/>
</dbReference>